<gene>
    <name evidence="2" type="ORF">g.57473</name>
</gene>
<dbReference type="EMBL" id="GECU01032902">
    <property type="protein sequence ID" value="JAS74804.1"/>
    <property type="molecule type" value="Transcribed_RNA"/>
</dbReference>
<feature type="non-terminal residue" evidence="2">
    <location>
        <position position="1"/>
    </location>
</feature>
<feature type="region of interest" description="Disordered" evidence="1">
    <location>
        <begin position="20"/>
        <end position="60"/>
    </location>
</feature>
<evidence type="ECO:0000256" key="1">
    <source>
        <dbReference type="SAM" id="MobiDB-lite"/>
    </source>
</evidence>
<protein>
    <submittedName>
        <fullName evidence="2">Uncharacterized protein</fullName>
    </submittedName>
</protein>
<feature type="non-terminal residue" evidence="2">
    <location>
        <position position="99"/>
    </location>
</feature>
<feature type="compositionally biased region" description="Low complexity" evidence="1">
    <location>
        <begin position="20"/>
        <end position="44"/>
    </location>
</feature>
<evidence type="ECO:0000313" key="2">
    <source>
        <dbReference type="EMBL" id="JAS74804.1"/>
    </source>
</evidence>
<proteinExistence type="predicted"/>
<sequence length="99" mass="10601">VNNSVNSSVVNNSVNSSVVNNSVNSCSSSNNVSSSTSSESFHSNRPMPVNEGRPSIPSSSAKKLKNIKLCAEEPEYYGHNFKDGNVLVNISILNKQLSK</sequence>
<organism evidence="2">
    <name type="scientific">Homalodisca liturata</name>
    <dbReference type="NCBI Taxonomy" id="320908"/>
    <lineage>
        <taxon>Eukaryota</taxon>
        <taxon>Metazoa</taxon>
        <taxon>Ecdysozoa</taxon>
        <taxon>Arthropoda</taxon>
        <taxon>Hexapoda</taxon>
        <taxon>Insecta</taxon>
        <taxon>Pterygota</taxon>
        <taxon>Neoptera</taxon>
        <taxon>Paraneoptera</taxon>
        <taxon>Hemiptera</taxon>
        <taxon>Auchenorrhyncha</taxon>
        <taxon>Membracoidea</taxon>
        <taxon>Cicadellidae</taxon>
        <taxon>Cicadellinae</taxon>
        <taxon>Proconiini</taxon>
        <taxon>Homalodisca</taxon>
    </lineage>
</organism>
<reference evidence="2" key="1">
    <citation type="submission" date="2015-11" db="EMBL/GenBank/DDBJ databases">
        <title>De novo transcriptome assembly of four potential Pierce s Disease insect vectors from Arizona vineyards.</title>
        <authorList>
            <person name="Tassone E.E."/>
        </authorList>
    </citation>
    <scope>NUCLEOTIDE SEQUENCE</scope>
</reference>
<accession>A0A1B6HJC8</accession>
<name>A0A1B6HJC8_9HEMI</name>
<dbReference type="AlphaFoldDB" id="A0A1B6HJC8"/>